<comment type="caution">
    <text evidence="2">The sequence shown here is derived from an EMBL/GenBank/DDBJ whole genome shotgun (WGS) entry which is preliminary data.</text>
</comment>
<feature type="compositionally biased region" description="Polar residues" evidence="1">
    <location>
        <begin position="160"/>
        <end position="181"/>
    </location>
</feature>
<sequence>MNLKHPYEKHLAEKLVQLPPPGDPDQNWQHMKSLLDKDLPRGGGGPGGRFRWWIAGTIVAVLVGTWFGGKQLITKEQRNDAVAGTIKTVNNKKAPAVASTEKNVEQPAAKHKNLPGAEYASATSTPNDAAVTTTNHQADVAVTNNNGNGGSVPGNKTAKARSSGNNPGTPGLVTTNDNNRTVPGVPNSKNAHHKISPDRKNIYAADSKTDNKSTGNNPTITTNRHRRVTKKINKGMAGASAVIMGGAATSKAKNKKGRNGTNNPPAGVNRNRAEKNVGAPDKRGQAGNLTYTPTIFSPHRSQPSQPDGSGLPPSPVTYKINYTGDAVISPSAMIQREFPYYTQADLFPDKANNKKATARKKSPFSTNEDKQFAFGLSLPLGFPIGDQEPLAYNSNAGVNTISDYIPSPHFQYHFNNKTYIQAGLQFRAPQFIHPLLLYQDQKMYQQGPSLVEMTTSITARKLYYFNVPITIYHSPLKNFYMGTGLQYSNLVSGVAQYEQIEKKYGPGGPPQEYLVKNYFTKFKNDSLSSRLNGSEVRLLIDMSYYWSRFTVGLQYSQAFNNYVSIQVNPPLSPYTFDKNKSLQFYLRYNIWEDKKRRQPKGQSLLTLK</sequence>
<evidence type="ECO:0000313" key="2">
    <source>
        <dbReference type="EMBL" id="OQP55192.1"/>
    </source>
</evidence>
<feature type="region of interest" description="Disordered" evidence="1">
    <location>
        <begin position="92"/>
        <end position="222"/>
    </location>
</feature>
<protein>
    <recommendedName>
        <fullName evidence="4">Outer membrane protein beta-barrel domain-containing protein</fullName>
    </recommendedName>
</protein>
<feature type="compositionally biased region" description="Polar residues" evidence="1">
    <location>
        <begin position="212"/>
        <end position="222"/>
    </location>
</feature>
<dbReference type="Proteomes" id="UP000192277">
    <property type="component" value="Unassembled WGS sequence"/>
</dbReference>
<feature type="region of interest" description="Disordered" evidence="1">
    <location>
        <begin position="249"/>
        <end position="314"/>
    </location>
</feature>
<name>A0ABX3P4X0_9BACT</name>
<evidence type="ECO:0000313" key="3">
    <source>
        <dbReference type="Proteomes" id="UP000192277"/>
    </source>
</evidence>
<evidence type="ECO:0008006" key="4">
    <source>
        <dbReference type="Google" id="ProtNLM"/>
    </source>
</evidence>
<feature type="compositionally biased region" description="Polar residues" evidence="1">
    <location>
        <begin position="287"/>
        <end position="307"/>
    </location>
</feature>
<feature type="compositionally biased region" description="Basic and acidic residues" evidence="1">
    <location>
        <begin position="271"/>
        <end position="284"/>
    </location>
</feature>
<organism evidence="2 3">
    <name type="scientific">Niastella koreensis</name>
    <dbReference type="NCBI Taxonomy" id="354356"/>
    <lineage>
        <taxon>Bacteria</taxon>
        <taxon>Pseudomonadati</taxon>
        <taxon>Bacteroidota</taxon>
        <taxon>Chitinophagia</taxon>
        <taxon>Chitinophagales</taxon>
        <taxon>Chitinophagaceae</taxon>
        <taxon>Niastella</taxon>
    </lineage>
</organism>
<accession>A0ABX3P4X0</accession>
<feature type="compositionally biased region" description="Polar residues" evidence="1">
    <location>
        <begin position="121"/>
        <end position="137"/>
    </location>
</feature>
<proteinExistence type="predicted"/>
<evidence type="ECO:0000256" key="1">
    <source>
        <dbReference type="SAM" id="MobiDB-lite"/>
    </source>
</evidence>
<reference evidence="2 3" key="1">
    <citation type="submission" date="2016-04" db="EMBL/GenBank/DDBJ databases">
        <authorList>
            <person name="Chen L."/>
            <person name="Zhuang W."/>
            <person name="Wang G."/>
        </authorList>
    </citation>
    <scope>NUCLEOTIDE SEQUENCE [LARGE SCALE GENOMIC DNA]</scope>
    <source>
        <strain evidence="3">GR20</strain>
    </source>
</reference>
<gene>
    <name evidence="2" type="ORF">A4D02_02440</name>
</gene>
<feature type="compositionally biased region" description="Basic and acidic residues" evidence="1">
    <location>
        <begin position="195"/>
        <end position="211"/>
    </location>
</feature>
<dbReference type="EMBL" id="LWBO01000001">
    <property type="protein sequence ID" value="OQP55192.1"/>
    <property type="molecule type" value="Genomic_DNA"/>
</dbReference>
<keyword evidence="3" id="KW-1185">Reference proteome</keyword>